<protein>
    <submittedName>
        <fullName evidence="4">DUF4124 domain-containing protein</fullName>
    </submittedName>
</protein>
<evidence type="ECO:0000259" key="3">
    <source>
        <dbReference type="Pfam" id="PF13511"/>
    </source>
</evidence>
<accession>A0ABV7AT56</accession>
<feature type="region of interest" description="Disordered" evidence="1">
    <location>
        <begin position="185"/>
        <end position="206"/>
    </location>
</feature>
<comment type="caution">
    <text evidence="4">The sequence shown here is derived from an EMBL/GenBank/DDBJ whole genome shotgun (WGS) entry which is preliminary data.</text>
</comment>
<keyword evidence="2" id="KW-0732">Signal</keyword>
<feature type="region of interest" description="Disordered" evidence="1">
    <location>
        <begin position="30"/>
        <end position="69"/>
    </location>
</feature>
<name>A0ABV7AT56_9GAMM</name>
<dbReference type="InterPro" id="IPR025392">
    <property type="entry name" value="DUF4124"/>
</dbReference>
<evidence type="ECO:0000313" key="5">
    <source>
        <dbReference type="Proteomes" id="UP001595457"/>
    </source>
</evidence>
<dbReference type="RefSeq" id="WP_377813566.1">
    <property type="nucleotide sequence ID" value="NZ_JBHRSJ010000012.1"/>
</dbReference>
<gene>
    <name evidence="4" type="ORF">ACFOJE_06955</name>
</gene>
<evidence type="ECO:0000256" key="2">
    <source>
        <dbReference type="SAM" id="SignalP"/>
    </source>
</evidence>
<evidence type="ECO:0000313" key="4">
    <source>
        <dbReference type="EMBL" id="MFC2971951.1"/>
    </source>
</evidence>
<organism evidence="4 5">
    <name type="scientific">Azotobacter bryophylli</name>
    <dbReference type="NCBI Taxonomy" id="1986537"/>
    <lineage>
        <taxon>Bacteria</taxon>
        <taxon>Pseudomonadati</taxon>
        <taxon>Pseudomonadota</taxon>
        <taxon>Gammaproteobacteria</taxon>
        <taxon>Pseudomonadales</taxon>
        <taxon>Pseudomonadaceae</taxon>
        <taxon>Azotobacter</taxon>
    </lineage>
</organism>
<evidence type="ECO:0000256" key="1">
    <source>
        <dbReference type="SAM" id="MobiDB-lite"/>
    </source>
</evidence>
<feature type="chain" id="PRO_5047341730" evidence="2">
    <location>
        <begin position="18"/>
        <end position="206"/>
    </location>
</feature>
<feature type="signal peptide" evidence="2">
    <location>
        <begin position="1"/>
        <end position="17"/>
    </location>
</feature>
<proteinExistence type="predicted"/>
<keyword evidence="5" id="KW-1185">Reference proteome</keyword>
<dbReference type="Pfam" id="PF13511">
    <property type="entry name" value="DUF4124"/>
    <property type="match status" value="1"/>
</dbReference>
<feature type="domain" description="DUF4124" evidence="3">
    <location>
        <begin position="6"/>
        <end position="59"/>
    </location>
</feature>
<reference evidence="5" key="1">
    <citation type="journal article" date="2019" name="Int. J. Syst. Evol. Microbiol.">
        <title>The Global Catalogue of Microorganisms (GCM) 10K type strain sequencing project: providing services to taxonomists for standard genome sequencing and annotation.</title>
        <authorList>
            <consortium name="The Broad Institute Genomics Platform"/>
            <consortium name="The Broad Institute Genome Sequencing Center for Infectious Disease"/>
            <person name="Wu L."/>
            <person name="Ma J."/>
        </authorList>
    </citation>
    <scope>NUCLEOTIDE SEQUENCE [LARGE SCALE GENOMIC DNA]</scope>
    <source>
        <strain evidence="5">KCTC 62195</strain>
    </source>
</reference>
<dbReference type="EMBL" id="JBHRSJ010000012">
    <property type="protein sequence ID" value="MFC2971951.1"/>
    <property type="molecule type" value="Genomic_DNA"/>
</dbReference>
<dbReference type="Proteomes" id="UP001595457">
    <property type="component" value="Unassembled WGS sequence"/>
</dbReference>
<sequence>MRHLLLSLCLLALPAAAEIYSYVDGQGNRVFTDRPPQNQPQAKSLELHPTNGMQAPPPPVPKQVQPPKETTAGYRWLRIASPEPDFTLRNGEGNLTVTAESEPALQPGHRYRLLLDGQPADQAGSAPLFSLTNLDRGTHRLAVEILDANGHPLERSPEQEVHVKRPSLAQKRLVRPCQQNDYGVRPECPLSDKPAEKSDIPYVPFI</sequence>